<gene>
    <name evidence="2" type="ORF">N782_06340</name>
</gene>
<organism evidence="2 3">
    <name type="scientific">Pontibacillus yanchengensis Y32</name>
    <dbReference type="NCBI Taxonomy" id="1385514"/>
    <lineage>
        <taxon>Bacteria</taxon>
        <taxon>Bacillati</taxon>
        <taxon>Bacillota</taxon>
        <taxon>Bacilli</taxon>
        <taxon>Bacillales</taxon>
        <taxon>Bacillaceae</taxon>
        <taxon>Pontibacillus</taxon>
    </lineage>
</organism>
<protein>
    <submittedName>
        <fullName evidence="2">Uncharacterized protein</fullName>
    </submittedName>
</protein>
<sequence>MGEHIKTVQDLLTKWYSDEKVSDEELRSLETALDKTKEEVSETLAMRAKDRTEWGLSDEQIRDKVNEYMSYHRVYLPGPRIQQIVTYLARFRDDEEKLKQEMKNEIFD</sequence>
<feature type="coiled-coil region" evidence="1">
    <location>
        <begin position="19"/>
        <end position="46"/>
    </location>
</feature>
<proteinExistence type="predicted"/>
<keyword evidence="3" id="KW-1185">Reference proteome</keyword>
<dbReference type="OrthoDB" id="9897207at2"/>
<comment type="caution">
    <text evidence="2">The sequence shown here is derived from an EMBL/GenBank/DDBJ whole genome shotgun (WGS) entry which is preliminary data.</text>
</comment>
<evidence type="ECO:0000313" key="2">
    <source>
        <dbReference type="EMBL" id="KGP73298.1"/>
    </source>
</evidence>
<evidence type="ECO:0000256" key="1">
    <source>
        <dbReference type="SAM" id="Coils"/>
    </source>
</evidence>
<dbReference type="EMBL" id="AVBF01000015">
    <property type="protein sequence ID" value="KGP73298.1"/>
    <property type="molecule type" value="Genomic_DNA"/>
</dbReference>
<accession>A0A0A2TFT6</accession>
<name>A0A0A2TFT6_9BACI</name>
<dbReference type="Proteomes" id="UP000030147">
    <property type="component" value="Unassembled WGS sequence"/>
</dbReference>
<dbReference type="RefSeq" id="WP_036817958.1">
    <property type="nucleotide sequence ID" value="NZ_AVBF01000015.1"/>
</dbReference>
<evidence type="ECO:0000313" key="3">
    <source>
        <dbReference type="Proteomes" id="UP000030147"/>
    </source>
</evidence>
<dbReference type="STRING" id="1385514.N782_06340"/>
<dbReference type="AlphaFoldDB" id="A0A0A2TFT6"/>
<reference evidence="2 3" key="1">
    <citation type="journal article" date="2015" name="Stand. Genomic Sci.">
        <title>High quality draft genome sequence of the moderately halophilic bacterium Pontibacillus yanchengensis Y32(T) and comparison among Pontibacillus genomes.</title>
        <authorList>
            <person name="Huang J."/>
            <person name="Qiao Z.X."/>
            <person name="Tang J.W."/>
            <person name="Wang G."/>
        </authorList>
    </citation>
    <scope>NUCLEOTIDE SEQUENCE [LARGE SCALE GENOMIC DNA]</scope>
    <source>
        <strain evidence="2 3">Y32</strain>
    </source>
</reference>
<keyword evidence="1" id="KW-0175">Coiled coil</keyword>